<comment type="pathway">
    <text evidence="4 16">Cell wall biogenesis; peptidoglycan biosynthesis.</text>
</comment>
<dbReference type="InterPro" id="IPR016166">
    <property type="entry name" value="FAD-bd_PCMH"/>
</dbReference>
<evidence type="ECO:0000256" key="13">
    <source>
        <dbReference type="ARBA" id="ARBA00023306"/>
    </source>
</evidence>
<feature type="active site" evidence="16">
    <location>
        <position position="164"/>
    </location>
</feature>
<evidence type="ECO:0000259" key="17">
    <source>
        <dbReference type="PROSITE" id="PS51387"/>
    </source>
</evidence>
<evidence type="ECO:0000256" key="5">
    <source>
        <dbReference type="ARBA" id="ARBA00022490"/>
    </source>
</evidence>
<dbReference type="InterPro" id="IPR006094">
    <property type="entry name" value="Oxid_FAD_bind_N"/>
</dbReference>
<dbReference type="GO" id="GO:0008762">
    <property type="term" value="F:UDP-N-acetylmuramate dehydrogenase activity"/>
    <property type="evidence" value="ECO:0007669"/>
    <property type="project" value="UniProtKB-UniRule"/>
</dbReference>
<dbReference type="Proteomes" id="UP000177602">
    <property type="component" value="Unassembled WGS sequence"/>
</dbReference>
<dbReference type="AlphaFoldDB" id="A0A1F6UYX2"/>
<comment type="cofactor">
    <cofactor evidence="1 16">
        <name>FAD</name>
        <dbReference type="ChEBI" id="CHEBI:57692"/>
    </cofactor>
</comment>
<keyword evidence="9 16" id="KW-0521">NADP</keyword>
<comment type="function">
    <text evidence="2 16">Cell wall formation.</text>
</comment>
<feature type="domain" description="FAD-binding PCMH-type" evidence="17">
    <location>
        <begin position="16"/>
        <end position="188"/>
    </location>
</feature>
<dbReference type="SUPFAM" id="SSF56194">
    <property type="entry name" value="Uridine diphospho-N-Acetylenolpyruvylglucosamine reductase, MurB, C-terminal domain"/>
    <property type="match status" value="1"/>
</dbReference>
<evidence type="ECO:0000256" key="1">
    <source>
        <dbReference type="ARBA" id="ARBA00001974"/>
    </source>
</evidence>
<evidence type="ECO:0000313" key="19">
    <source>
        <dbReference type="Proteomes" id="UP000177602"/>
    </source>
</evidence>
<evidence type="ECO:0000256" key="7">
    <source>
        <dbReference type="ARBA" id="ARBA00022630"/>
    </source>
</evidence>
<evidence type="ECO:0000256" key="9">
    <source>
        <dbReference type="ARBA" id="ARBA00022857"/>
    </source>
</evidence>
<dbReference type="Gene3D" id="3.30.43.10">
    <property type="entry name" value="Uridine Diphospho-n-acetylenolpyruvylglucosamine Reductase, domain 2"/>
    <property type="match status" value="1"/>
</dbReference>
<dbReference type="InterPro" id="IPR036318">
    <property type="entry name" value="FAD-bd_PCMH-like_sf"/>
</dbReference>
<evidence type="ECO:0000256" key="2">
    <source>
        <dbReference type="ARBA" id="ARBA00003921"/>
    </source>
</evidence>
<comment type="caution">
    <text evidence="18">The sequence shown here is derived from an EMBL/GenBank/DDBJ whole genome shotgun (WGS) entry which is preliminary data.</text>
</comment>
<dbReference type="SUPFAM" id="SSF56176">
    <property type="entry name" value="FAD-binding/transporter-associated domain-like"/>
    <property type="match status" value="1"/>
</dbReference>
<dbReference type="Pfam" id="PF01565">
    <property type="entry name" value="FAD_binding_4"/>
    <property type="match status" value="1"/>
</dbReference>
<dbReference type="InterPro" id="IPR016169">
    <property type="entry name" value="FAD-bd_PCMH_sub2"/>
</dbReference>
<keyword evidence="7 16" id="KW-0285">Flavoprotein</keyword>
<keyword evidence="6 16" id="KW-0132">Cell division</keyword>
<dbReference type="STRING" id="1801737.A2818_02405"/>
<proteinExistence type="inferred from homology"/>
<protein>
    <recommendedName>
        <fullName evidence="16">UDP-N-acetylenolpyruvoylglucosamine reductase</fullName>
        <ecNumber evidence="16">1.3.1.98</ecNumber>
    </recommendedName>
    <alternativeName>
        <fullName evidence="16">UDP-N-acetylmuramate dehydrogenase</fullName>
    </alternativeName>
</protein>
<dbReference type="Pfam" id="PF02873">
    <property type="entry name" value="MurB_C"/>
    <property type="match status" value="1"/>
</dbReference>
<evidence type="ECO:0000256" key="12">
    <source>
        <dbReference type="ARBA" id="ARBA00023002"/>
    </source>
</evidence>
<dbReference type="UniPathway" id="UPA00219"/>
<dbReference type="GO" id="GO:0008360">
    <property type="term" value="P:regulation of cell shape"/>
    <property type="evidence" value="ECO:0007669"/>
    <property type="project" value="UniProtKB-KW"/>
</dbReference>
<keyword evidence="13 16" id="KW-0131">Cell cycle</keyword>
<dbReference type="GO" id="GO:0071949">
    <property type="term" value="F:FAD binding"/>
    <property type="evidence" value="ECO:0007669"/>
    <property type="project" value="InterPro"/>
</dbReference>
<accession>A0A1F6UYX2</accession>
<comment type="similarity">
    <text evidence="16">Belongs to the MurB family.</text>
</comment>
<dbReference type="GO" id="GO:0051301">
    <property type="term" value="P:cell division"/>
    <property type="evidence" value="ECO:0007669"/>
    <property type="project" value="UniProtKB-KW"/>
</dbReference>
<reference evidence="18 19" key="1">
    <citation type="journal article" date="2016" name="Nat. Commun.">
        <title>Thousands of microbial genomes shed light on interconnected biogeochemical processes in an aquifer system.</title>
        <authorList>
            <person name="Anantharaman K."/>
            <person name="Brown C.T."/>
            <person name="Hug L.A."/>
            <person name="Sharon I."/>
            <person name="Castelle C.J."/>
            <person name="Probst A.J."/>
            <person name="Thomas B.C."/>
            <person name="Singh A."/>
            <person name="Wilkins M.J."/>
            <person name="Karaoz U."/>
            <person name="Brodie E.L."/>
            <person name="Williams K.H."/>
            <person name="Hubbard S.S."/>
            <person name="Banfield J.F."/>
        </authorList>
    </citation>
    <scope>NUCLEOTIDE SEQUENCE [LARGE SCALE GENOMIC DNA]</scope>
</reference>
<dbReference type="HAMAP" id="MF_00037">
    <property type="entry name" value="MurB"/>
    <property type="match status" value="1"/>
</dbReference>
<evidence type="ECO:0000256" key="3">
    <source>
        <dbReference type="ARBA" id="ARBA00004496"/>
    </source>
</evidence>
<keyword evidence="11 16" id="KW-0573">Peptidoglycan synthesis</keyword>
<keyword evidence="14 16" id="KW-0961">Cell wall biogenesis/degradation</keyword>
<dbReference type="PROSITE" id="PS51387">
    <property type="entry name" value="FAD_PCMH"/>
    <property type="match status" value="1"/>
</dbReference>
<keyword evidence="10 16" id="KW-0133">Cell shape</keyword>
<evidence type="ECO:0000256" key="6">
    <source>
        <dbReference type="ARBA" id="ARBA00022618"/>
    </source>
</evidence>
<keyword evidence="8 16" id="KW-0274">FAD</keyword>
<dbReference type="NCBIfam" id="TIGR00179">
    <property type="entry name" value="murB"/>
    <property type="match status" value="1"/>
</dbReference>
<sequence>MKILENYDLRNLNTFGISVHAKFFTEIKSEAELSELFNELLFKENEKLFLGGGSNVLFTQDFDGIAVLNKIKGIEILEEDSESVLIKAMSGEVWHDLVSFAVERNLWGIENLAFIPGTVGAAPMQNIGAYGAELRTVLIQVEAYDVSTGGKRVFNKEECIFGYRDSIFKNELKGKYFISAVILKLSKIEKKNISYKILQEHLEKNKITVKNSKDISEAVTFIRKTKLPDPEKIGNAGSFFKNVFVKEEKLKELLKLYPVMPFFKEDGLSKIPSAWLIEKCGPVNGASWKGYRVGNVGVHHKQALVLVNHGGGNGREIKELALQIIASVKNKFGLELIPEVNLI</sequence>
<evidence type="ECO:0000256" key="16">
    <source>
        <dbReference type="HAMAP-Rule" id="MF_00037"/>
    </source>
</evidence>
<comment type="subcellular location">
    <subcellularLocation>
        <location evidence="3 16">Cytoplasm</location>
    </subcellularLocation>
</comment>
<dbReference type="InterPro" id="IPR036635">
    <property type="entry name" value="MurB_C_sf"/>
</dbReference>
<feature type="active site" description="Proton donor" evidence="16">
    <location>
        <position position="238"/>
    </location>
</feature>
<keyword evidence="5 16" id="KW-0963">Cytoplasm</keyword>
<dbReference type="EC" id="1.3.1.98" evidence="16"/>
<gene>
    <name evidence="16" type="primary">murB</name>
    <name evidence="18" type="ORF">A2818_02405</name>
</gene>
<dbReference type="GO" id="GO:0005829">
    <property type="term" value="C:cytosol"/>
    <property type="evidence" value="ECO:0007669"/>
    <property type="project" value="TreeGrafter"/>
</dbReference>
<dbReference type="EMBL" id="MFTN01000026">
    <property type="protein sequence ID" value="OGI62562.1"/>
    <property type="molecule type" value="Genomic_DNA"/>
</dbReference>
<dbReference type="Gene3D" id="3.30.465.10">
    <property type="match status" value="1"/>
</dbReference>
<dbReference type="NCBIfam" id="NF000755">
    <property type="entry name" value="PRK00046.1"/>
    <property type="match status" value="1"/>
</dbReference>
<evidence type="ECO:0000256" key="11">
    <source>
        <dbReference type="ARBA" id="ARBA00022984"/>
    </source>
</evidence>
<evidence type="ECO:0000256" key="8">
    <source>
        <dbReference type="ARBA" id="ARBA00022827"/>
    </source>
</evidence>
<comment type="catalytic activity">
    <reaction evidence="15 16">
        <text>UDP-N-acetyl-alpha-D-muramate + NADP(+) = UDP-N-acetyl-3-O-(1-carboxyvinyl)-alpha-D-glucosamine + NADPH + H(+)</text>
        <dbReference type="Rhea" id="RHEA:12248"/>
        <dbReference type="ChEBI" id="CHEBI:15378"/>
        <dbReference type="ChEBI" id="CHEBI:57783"/>
        <dbReference type="ChEBI" id="CHEBI:58349"/>
        <dbReference type="ChEBI" id="CHEBI:68483"/>
        <dbReference type="ChEBI" id="CHEBI:70757"/>
        <dbReference type="EC" id="1.3.1.98"/>
    </reaction>
</comment>
<dbReference type="InterPro" id="IPR011601">
    <property type="entry name" value="MurB_C"/>
</dbReference>
<name>A0A1F6UYX2_9BACT</name>
<evidence type="ECO:0000256" key="4">
    <source>
        <dbReference type="ARBA" id="ARBA00004752"/>
    </source>
</evidence>
<dbReference type="PANTHER" id="PTHR21071:SF4">
    <property type="entry name" value="UDP-N-ACETYLENOLPYRUVOYLGLUCOSAMINE REDUCTASE"/>
    <property type="match status" value="1"/>
</dbReference>
<keyword evidence="12 16" id="KW-0560">Oxidoreductase</keyword>
<dbReference type="GO" id="GO:0071555">
    <property type="term" value="P:cell wall organization"/>
    <property type="evidence" value="ECO:0007669"/>
    <property type="project" value="UniProtKB-KW"/>
</dbReference>
<dbReference type="PANTHER" id="PTHR21071">
    <property type="entry name" value="UDP-N-ACETYLENOLPYRUVOYLGLUCOSAMINE REDUCTASE"/>
    <property type="match status" value="1"/>
</dbReference>
<dbReference type="InterPro" id="IPR003170">
    <property type="entry name" value="MurB"/>
</dbReference>
<evidence type="ECO:0000256" key="14">
    <source>
        <dbReference type="ARBA" id="ARBA00023316"/>
    </source>
</evidence>
<evidence type="ECO:0000313" key="18">
    <source>
        <dbReference type="EMBL" id="OGI62562.1"/>
    </source>
</evidence>
<dbReference type="GO" id="GO:0009252">
    <property type="term" value="P:peptidoglycan biosynthetic process"/>
    <property type="evidence" value="ECO:0007669"/>
    <property type="project" value="UniProtKB-UniRule"/>
</dbReference>
<dbReference type="InterPro" id="IPR016167">
    <property type="entry name" value="FAD-bd_PCMH_sub1"/>
</dbReference>
<evidence type="ECO:0000256" key="10">
    <source>
        <dbReference type="ARBA" id="ARBA00022960"/>
    </source>
</evidence>
<feature type="active site" evidence="16">
    <location>
        <position position="339"/>
    </location>
</feature>
<evidence type="ECO:0000256" key="15">
    <source>
        <dbReference type="ARBA" id="ARBA00048914"/>
    </source>
</evidence>
<dbReference type="Gene3D" id="3.90.78.10">
    <property type="entry name" value="UDP-N-acetylenolpyruvoylglucosamine reductase, C-terminal domain"/>
    <property type="match status" value="1"/>
</dbReference>
<organism evidence="18 19">
    <name type="scientific">Candidatus Nomurabacteria bacterium RIFCSPHIGHO2_01_FULL_40_12</name>
    <dbReference type="NCBI Taxonomy" id="1801737"/>
    <lineage>
        <taxon>Bacteria</taxon>
        <taxon>Candidatus Nomuraibacteriota</taxon>
    </lineage>
</organism>